<protein>
    <recommendedName>
        <fullName evidence="3">Transcription factor domain-containing protein</fullName>
    </recommendedName>
</protein>
<evidence type="ECO:0008006" key="3">
    <source>
        <dbReference type="Google" id="ProtNLM"/>
    </source>
</evidence>
<dbReference type="AlphaFoldDB" id="A0A438MWZ4"/>
<reference evidence="1 2" key="1">
    <citation type="submission" date="2017-03" db="EMBL/GenBank/DDBJ databases">
        <title>Genomes of endolithic fungi from Antarctica.</title>
        <authorList>
            <person name="Coleine C."/>
            <person name="Masonjones S."/>
            <person name="Stajich J.E."/>
        </authorList>
    </citation>
    <scope>NUCLEOTIDE SEQUENCE [LARGE SCALE GENOMIC DNA]</scope>
    <source>
        <strain evidence="1 2">CCFEE 6314</strain>
    </source>
</reference>
<comment type="caution">
    <text evidence="1">The sequence shown here is derived from an EMBL/GenBank/DDBJ whole genome shotgun (WGS) entry which is preliminary data.</text>
</comment>
<proteinExistence type="predicted"/>
<dbReference type="InterPro" id="IPR053181">
    <property type="entry name" value="EcdB-like_regulator"/>
</dbReference>
<evidence type="ECO:0000313" key="2">
    <source>
        <dbReference type="Proteomes" id="UP000288859"/>
    </source>
</evidence>
<name>A0A438MWZ4_EXOME</name>
<sequence>MARMPTMRMTTTKDRAYTKLEGPTSGQETLLIKPDLRLRIRLEITPTTIRGSESAWPVKCAARAQFTGRDAPTSPTFTKSGLKSWCARFRSSERDGEFDHSAVASQDVIDRLARIEHLLQTLPLSGINNNASLGSDDIGQVTPSVSNIAVQSPVEQRHNHPLSESDLIVGHSLKGLSRIVGHPTPQQLLPLAEEAGETYLESQSKDMLAPTAILHTLGPPLVPVHRSGGTCFVLFILALGSIAKEDYRGDAGSGFSGLEYFQAAAGMICRPRGTIYSIMQVQCRILMTFYFLFSLRPIQAFDTIHQASLAVLGLLQFKSRMEGDSGFRQHVYRAYWACYLLEHELQSIVSYSSCLLQLQNEFVPLPSFEHDEPGSYWFLSEIAFRKIFSNSRDGFGWNTFTLHRGAVVNEIILQLQQWYDYLPTQIKFPMTIGPLMDSHKVFLRAQYYAVVAVLHWSSIVRLLTSPPRDEQEHITLLKSGRQALESCILHVHAVESLLQERHLMLFANISGLNCVASLLASTYNVPALQGIQPANQDEAIRKARNMLASWASSNVISSYVSGIDKLMLSKGINLRLSYAEPELGKTTYGGASF</sequence>
<accession>A0A438MWZ4</accession>
<dbReference type="EMBL" id="NAJM01000039">
    <property type="protein sequence ID" value="RVX68277.1"/>
    <property type="molecule type" value="Genomic_DNA"/>
</dbReference>
<organism evidence="1 2">
    <name type="scientific">Exophiala mesophila</name>
    <name type="common">Black yeast-like fungus</name>
    <dbReference type="NCBI Taxonomy" id="212818"/>
    <lineage>
        <taxon>Eukaryota</taxon>
        <taxon>Fungi</taxon>
        <taxon>Dikarya</taxon>
        <taxon>Ascomycota</taxon>
        <taxon>Pezizomycotina</taxon>
        <taxon>Eurotiomycetes</taxon>
        <taxon>Chaetothyriomycetidae</taxon>
        <taxon>Chaetothyriales</taxon>
        <taxon>Herpotrichiellaceae</taxon>
        <taxon>Exophiala</taxon>
    </lineage>
</organism>
<dbReference type="CDD" id="cd12148">
    <property type="entry name" value="fungal_TF_MHR"/>
    <property type="match status" value="1"/>
</dbReference>
<dbReference type="OrthoDB" id="4685598at2759"/>
<gene>
    <name evidence="1" type="ORF">B0A52_07280</name>
</gene>
<dbReference type="PANTHER" id="PTHR47785">
    <property type="entry name" value="ZN(II)2CYS6 TRANSCRIPTION FACTOR (EUROFUNG)-RELATED-RELATED"/>
    <property type="match status" value="1"/>
</dbReference>
<dbReference type="Proteomes" id="UP000288859">
    <property type="component" value="Unassembled WGS sequence"/>
</dbReference>
<evidence type="ECO:0000313" key="1">
    <source>
        <dbReference type="EMBL" id="RVX68277.1"/>
    </source>
</evidence>